<evidence type="ECO:0000256" key="3">
    <source>
        <dbReference type="ARBA" id="ARBA00010008"/>
    </source>
</evidence>
<dbReference type="PANTHER" id="PTHR13693:SF100">
    <property type="entry name" value="8-AMINO-7-OXONONANOATE SYNTHASE"/>
    <property type="match status" value="1"/>
</dbReference>
<keyword evidence="6" id="KW-0808">Transferase</keyword>
<dbReference type="EMBL" id="PVZC01000001">
    <property type="protein sequence ID" value="PRY02053.1"/>
    <property type="molecule type" value="Genomic_DNA"/>
</dbReference>
<evidence type="ECO:0000256" key="11">
    <source>
        <dbReference type="ARBA" id="ARBA00047715"/>
    </source>
</evidence>
<feature type="domain" description="Aminotransferase class I/classII large" evidence="13">
    <location>
        <begin position="50"/>
        <end position="394"/>
    </location>
</feature>
<comment type="pathway">
    <text evidence="2">Cofactor biosynthesis; biotin biosynthesis.</text>
</comment>
<keyword evidence="8 12" id="KW-0663">Pyridoxal phosphate</keyword>
<evidence type="ECO:0000256" key="9">
    <source>
        <dbReference type="ARBA" id="ARBA00032610"/>
    </source>
</evidence>
<dbReference type="AlphaFoldDB" id="A0A2T0QDX8"/>
<evidence type="ECO:0000256" key="7">
    <source>
        <dbReference type="ARBA" id="ARBA00022756"/>
    </source>
</evidence>
<gene>
    <name evidence="14" type="ORF">CLV72_101653</name>
</gene>
<dbReference type="PROSITE" id="PS00599">
    <property type="entry name" value="AA_TRANSFER_CLASS_2"/>
    <property type="match status" value="1"/>
</dbReference>
<evidence type="ECO:0000259" key="13">
    <source>
        <dbReference type="Pfam" id="PF00155"/>
    </source>
</evidence>
<organism evidence="14 15">
    <name type="scientific">Allonocardiopsis opalescens</name>
    <dbReference type="NCBI Taxonomy" id="1144618"/>
    <lineage>
        <taxon>Bacteria</taxon>
        <taxon>Bacillati</taxon>
        <taxon>Actinomycetota</taxon>
        <taxon>Actinomycetes</taxon>
        <taxon>Streptosporangiales</taxon>
        <taxon>Allonocardiopsis</taxon>
    </lineage>
</organism>
<comment type="subunit">
    <text evidence="4">Homodimer.</text>
</comment>
<dbReference type="Gene3D" id="3.90.1150.10">
    <property type="entry name" value="Aspartate Aminotransferase, domain 1"/>
    <property type="match status" value="1"/>
</dbReference>
<dbReference type="InterPro" id="IPR015424">
    <property type="entry name" value="PyrdxlP-dep_Trfase"/>
</dbReference>
<dbReference type="InterPro" id="IPR015421">
    <property type="entry name" value="PyrdxlP-dep_Trfase_major"/>
</dbReference>
<sequence>MHDYISVSWQYARMSQLPDPLRRLRADTAERERRGLRRTPRVRTPDGAGVLDLASNDYLGLARDPRVVEAAAAAARCWGAGSTGSRLVTGSTELHARLESRLAEAMYGGRALVFSSGYLANLAAITALAPAGTLIVSDQANHASLIDACRLARGRTLVTPHLDTGAVEAALAARTEPAALVVTEGVFSVSGRQAPLAELHRIARRHGALLVVDEAHALGVVGPQGRGAAVAAGIAGPGAPAPDLVRTATLSKSLGAQGGAVVAAPEVVETLVDTGRGFIFDTALAPAAAGAALAALGVVLAEPGLPLRARAHARKVAEIAAGLDLRAGAPDAAVVSVVLGSPHTATAAARLCLDRDVHVGCFRPPSVPDGGSCLRLTARADLSAADLDRVAHALSAVAGAVRAAGASPGTAR</sequence>
<dbReference type="InterPro" id="IPR050087">
    <property type="entry name" value="AON_synthase_class-II"/>
</dbReference>
<evidence type="ECO:0000256" key="8">
    <source>
        <dbReference type="ARBA" id="ARBA00022898"/>
    </source>
</evidence>
<evidence type="ECO:0000256" key="12">
    <source>
        <dbReference type="RuleBase" id="RU003693"/>
    </source>
</evidence>
<dbReference type="EC" id="2.3.1.47" evidence="5"/>
<dbReference type="Pfam" id="PF00155">
    <property type="entry name" value="Aminotran_1_2"/>
    <property type="match status" value="1"/>
</dbReference>
<proteinExistence type="inferred from homology"/>
<accession>A0A2T0QDX8</accession>
<evidence type="ECO:0000256" key="6">
    <source>
        <dbReference type="ARBA" id="ARBA00022679"/>
    </source>
</evidence>
<evidence type="ECO:0000256" key="1">
    <source>
        <dbReference type="ARBA" id="ARBA00001933"/>
    </source>
</evidence>
<keyword evidence="15" id="KW-1185">Reference proteome</keyword>
<comment type="cofactor">
    <cofactor evidence="1 12">
        <name>pyridoxal 5'-phosphate</name>
        <dbReference type="ChEBI" id="CHEBI:597326"/>
    </cofactor>
</comment>
<evidence type="ECO:0000256" key="2">
    <source>
        <dbReference type="ARBA" id="ARBA00004746"/>
    </source>
</evidence>
<dbReference type="InterPro" id="IPR004839">
    <property type="entry name" value="Aminotransferase_I/II_large"/>
</dbReference>
<comment type="similarity">
    <text evidence="3">Belongs to the class-II pyridoxal-phosphate-dependent aminotransferase family. BioF subfamily.</text>
</comment>
<evidence type="ECO:0000313" key="14">
    <source>
        <dbReference type="EMBL" id="PRY02053.1"/>
    </source>
</evidence>
<dbReference type="GO" id="GO:0009102">
    <property type="term" value="P:biotin biosynthetic process"/>
    <property type="evidence" value="ECO:0007669"/>
    <property type="project" value="UniProtKB-KW"/>
</dbReference>
<dbReference type="Proteomes" id="UP000237846">
    <property type="component" value="Unassembled WGS sequence"/>
</dbReference>
<dbReference type="InterPro" id="IPR001917">
    <property type="entry name" value="Aminotrans_II_pyridoxalP_BS"/>
</dbReference>
<evidence type="ECO:0000256" key="4">
    <source>
        <dbReference type="ARBA" id="ARBA00011738"/>
    </source>
</evidence>
<comment type="catalytic activity">
    <reaction evidence="11">
        <text>6-carboxyhexanoyl-[ACP] + L-alanine + H(+) = (8S)-8-amino-7-oxononanoate + holo-[ACP] + CO2</text>
        <dbReference type="Rhea" id="RHEA:42288"/>
        <dbReference type="Rhea" id="RHEA-COMP:9685"/>
        <dbReference type="Rhea" id="RHEA-COMP:9955"/>
        <dbReference type="ChEBI" id="CHEBI:15378"/>
        <dbReference type="ChEBI" id="CHEBI:16526"/>
        <dbReference type="ChEBI" id="CHEBI:57972"/>
        <dbReference type="ChEBI" id="CHEBI:64479"/>
        <dbReference type="ChEBI" id="CHEBI:78846"/>
        <dbReference type="ChEBI" id="CHEBI:149468"/>
        <dbReference type="EC" id="2.3.1.47"/>
    </reaction>
</comment>
<name>A0A2T0QDX8_9ACTN</name>
<protein>
    <recommendedName>
        <fullName evidence="5">8-amino-7-oxononanoate synthase</fullName>
        <ecNumber evidence="5">2.3.1.47</ecNumber>
    </recommendedName>
    <alternativeName>
        <fullName evidence="9">7-keto-8-amino-pelargonic acid synthase</fullName>
    </alternativeName>
    <alternativeName>
        <fullName evidence="10">8-amino-7-ketopelargonate synthase</fullName>
    </alternativeName>
</protein>
<comment type="caution">
    <text evidence="14">The sequence shown here is derived from an EMBL/GenBank/DDBJ whole genome shotgun (WGS) entry which is preliminary data.</text>
</comment>
<dbReference type="SUPFAM" id="SSF53383">
    <property type="entry name" value="PLP-dependent transferases"/>
    <property type="match status" value="1"/>
</dbReference>
<dbReference type="InterPro" id="IPR015422">
    <property type="entry name" value="PyrdxlP-dep_Trfase_small"/>
</dbReference>
<keyword evidence="7" id="KW-0093">Biotin biosynthesis</keyword>
<evidence type="ECO:0000256" key="10">
    <source>
        <dbReference type="ARBA" id="ARBA00033381"/>
    </source>
</evidence>
<evidence type="ECO:0000313" key="15">
    <source>
        <dbReference type="Proteomes" id="UP000237846"/>
    </source>
</evidence>
<dbReference type="GO" id="GO:0008710">
    <property type="term" value="F:8-amino-7-oxononanoate synthase activity"/>
    <property type="evidence" value="ECO:0007669"/>
    <property type="project" value="UniProtKB-EC"/>
</dbReference>
<dbReference type="PANTHER" id="PTHR13693">
    <property type="entry name" value="CLASS II AMINOTRANSFERASE/8-AMINO-7-OXONONANOATE SYNTHASE"/>
    <property type="match status" value="1"/>
</dbReference>
<reference evidence="14 15" key="1">
    <citation type="submission" date="2018-03" db="EMBL/GenBank/DDBJ databases">
        <title>Genomic Encyclopedia of Archaeal and Bacterial Type Strains, Phase II (KMG-II): from individual species to whole genera.</title>
        <authorList>
            <person name="Goeker M."/>
        </authorList>
    </citation>
    <scope>NUCLEOTIDE SEQUENCE [LARGE SCALE GENOMIC DNA]</scope>
    <source>
        <strain evidence="14 15">DSM 45601</strain>
    </source>
</reference>
<dbReference type="GO" id="GO:0030170">
    <property type="term" value="F:pyridoxal phosphate binding"/>
    <property type="evidence" value="ECO:0007669"/>
    <property type="project" value="InterPro"/>
</dbReference>
<dbReference type="Gene3D" id="3.40.640.10">
    <property type="entry name" value="Type I PLP-dependent aspartate aminotransferase-like (Major domain)"/>
    <property type="match status" value="1"/>
</dbReference>
<evidence type="ECO:0000256" key="5">
    <source>
        <dbReference type="ARBA" id="ARBA00013187"/>
    </source>
</evidence>